<dbReference type="RefSeq" id="WP_394386998.1">
    <property type="nucleotide sequence ID" value="NZ_JBIGIB010000006.1"/>
</dbReference>
<dbReference type="InterPro" id="IPR032314">
    <property type="entry name" value="DUF4845"/>
</dbReference>
<keyword evidence="2" id="KW-1185">Reference proteome</keyword>
<name>A0ABW7H3D6_9BURK</name>
<organism evidence="1 2">
    <name type="scientific">Pelomonas baiyunensis</name>
    <dbReference type="NCBI Taxonomy" id="3299026"/>
    <lineage>
        <taxon>Bacteria</taxon>
        <taxon>Pseudomonadati</taxon>
        <taxon>Pseudomonadota</taxon>
        <taxon>Betaproteobacteria</taxon>
        <taxon>Burkholderiales</taxon>
        <taxon>Sphaerotilaceae</taxon>
        <taxon>Roseateles</taxon>
    </lineage>
</organism>
<accession>A0ABW7H3D6</accession>
<proteinExistence type="predicted"/>
<dbReference type="Pfam" id="PF16137">
    <property type="entry name" value="DUF4845"/>
    <property type="match status" value="1"/>
</dbReference>
<dbReference type="EMBL" id="JBIGIB010000006">
    <property type="protein sequence ID" value="MFG6468739.1"/>
    <property type="molecule type" value="Genomic_DNA"/>
</dbReference>
<evidence type="ECO:0000313" key="2">
    <source>
        <dbReference type="Proteomes" id="UP001606303"/>
    </source>
</evidence>
<dbReference type="Proteomes" id="UP001606303">
    <property type="component" value="Unassembled WGS sequence"/>
</dbReference>
<sequence length="126" mass="14309">MRSRRCSPSLPRRQRGLTLIGLLFWGAVIATSAVVLMKVFPTVLEYYTVQRVVDRIASGNPATVPQVRQEFDRATQVEYSIQSIKGGDLTVTKDNNDKVVIEFAWDKEIDLFGPVYLTIKYRGKSR</sequence>
<comment type="caution">
    <text evidence="1">The sequence shown here is derived from an EMBL/GenBank/DDBJ whole genome shotgun (WGS) entry which is preliminary data.</text>
</comment>
<reference evidence="1 2" key="1">
    <citation type="submission" date="2024-08" db="EMBL/GenBank/DDBJ databases">
        <authorList>
            <person name="Lu H."/>
        </authorList>
    </citation>
    <scope>NUCLEOTIDE SEQUENCE [LARGE SCALE GENOMIC DNA]</scope>
    <source>
        <strain evidence="1 2">BYS87W</strain>
    </source>
</reference>
<gene>
    <name evidence="1" type="ORF">ACG01O_19100</name>
</gene>
<evidence type="ECO:0000313" key="1">
    <source>
        <dbReference type="EMBL" id="MFG6468739.1"/>
    </source>
</evidence>
<protein>
    <submittedName>
        <fullName evidence="1">DUF4845 domain-containing protein</fullName>
    </submittedName>
</protein>